<evidence type="ECO:0000256" key="3">
    <source>
        <dbReference type="ARBA" id="ARBA00022771"/>
    </source>
</evidence>
<evidence type="ECO:0000256" key="2">
    <source>
        <dbReference type="ARBA" id="ARBA00022737"/>
    </source>
</evidence>
<gene>
    <name evidence="7" type="ORF">D910_06821</name>
</gene>
<dbReference type="PANTHER" id="PTHR24379">
    <property type="entry name" value="KRAB AND ZINC FINGER DOMAIN-CONTAINING"/>
    <property type="match status" value="1"/>
</dbReference>
<keyword evidence="2" id="KW-0677">Repeat</keyword>
<dbReference type="InterPro" id="IPR013087">
    <property type="entry name" value="Znf_C2H2_type"/>
</dbReference>
<dbReference type="InterPro" id="IPR036236">
    <property type="entry name" value="Znf_C2H2_sf"/>
</dbReference>
<feature type="domain" description="C2H2-type" evidence="6">
    <location>
        <begin position="22"/>
        <end position="49"/>
    </location>
</feature>
<feature type="domain" description="C2H2-type" evidence="6">
    <location>
        <begin position="113"/>
        <end position="136"/>
    </location>
</feature>
<dbReference type="SUPFAM" id="SSF57667">
    <property type="entry name" value="beta-beta-alpha zinc fingers"/>
    <property type="match status" value="2"/>
</dbReference>
<evidence type="ECO:0000256" key="4">
    <source>
        <dbReference type="ARBA" id="ARBA00022833"/>
    </source>
</evidence>
<dbReference type="PANTHER" id="PTHR24379:SF121">
    <property type="entry name" value="C2H2-TYPE DOMAIN-CONTAINING PROTEIN"/>
    <property type="match status" value="1"/>
</dbReference>
<feature type="domain" description="C2H2-type" evidence="6">
    <location>
        <begin position="84"/>
        <end position="111"/>
    </location>
</feature>
<dbReference type="AlphaFoldDB" id="U4U6E9"/>
<sequence>MFSLFRQNPRSSAADAKLDNNYPCPKCGKAYKHRASLYNHTKFECGKEKSLECPVEDCLYKTKRKCSLKQHNPSIILFLNLFMYRCEACSRGYKHRASLYNHTKFECGQNRRFKCATCNFSSKRKGNLKNHITKMH</sequence>
<dbReference type="Gene3D" id="3.30.160.60">
    <property type="entry name" value="Classic Zinc Finger"/>
    <property type="match status" value="2"/>
</dbReference>
<organism evidence="7 8">
    <name type="scientific">Dendroctonus ponderosae</name>
    <name type="common">Mountain pine beetle</name>
    <dbReference type="NCBI Taxonomy" id="77166"/>
    <lineage>
        <taxon>Eukaryota</taxon>
        <taxon>Metazoa</taxon>
        <taxon>Ecdysozoa</taxon>
        <taxon>Arthropoda</taxon>
        <taxon>Hexapoda</taxon>
        <taxon>Insecta</taxon>
        <taxon>Pterygota</taxon>
        <taxon>Neoptera</taxon>
        <taxon>Endopterygota</taxon>
        <taxon>Coleoptera</taxon>
        <taxon>Polyphaga</taxon>
        <taxon>Cucujiformia</taxon>
        <taxon>Curculionidae</taxon>
        <taxon>Scolytinae</taxon>
        <taxon>Dendroctonus</taxon>
    </lineage>
</organism>
<reference evidence="7 8" key="1">
    <citation type="journal article" date="2013" name="Genome Biol.">
        <title>Draft genome of the mountain pine beetle, Dendroctonus ponderosae Hopkins, a major forest pest.</title>
        <authorList>
            <person name="Keeling C.I."/>
            <person name="Yuen M.M."/>
            <person name="Liao N.Y."/>
            <person name="Docking T.R."/>
            <person name="Chan S.K."/>
            <person name="Taylor G.A."/>
            <person name="Palmquist D.L."/>
            <person name="Jackman S.D."/>
            <person name="Nguyen A."/>
            <person name="Li M."/>
            <person name="Henderson H."/>
            <person name="Janes J.K."/>
            <person name="Zhao Y."/>
            <person name="Pandoh P."/>
            <person name="Moore R."/>
            <person name="Sperling F.A."/>
            <person name="Huber D.P."/>
            <person name="Birol I."/>
            <person name="Jones S.J."/>
            <person name="Bohlmann J."/>
        </authorList>
    </citation>
    <scope>NUCLEOTIDE SEQUENCE</scope>
</reference>
<keyword evidence="3 5" id="KW-0863">Zinc-finger</keyword>
<dbReference type="Pfam" id="PF13909">
    <property type="entry name" value="zf-H2C2_5"/>
    <property type="match status" value="1"/>
</dbReference>
<dbReference type="GO" id="GO:0008270">
    <property type="term" value="F:zinc ion binding"/>
    <property type="evidence" value="ECO:0007669"/>
    <property type="project" value="UniProtKB-KW"/>
</dbReference>
<evidence type="ECO:0000259" key="6">
    <source>
        <dbReference type="PROSITE" id="PS50157"/>
    </source>
</evidence>
<keyword evidence="1" id="KW-0479">Metal-binding</keyword>
<dbReference type="PROSITE" id="PS50157">
    <property type="entry name" value="ZINC_FINGER_C2H2_2"/>
    <property type="match status" value="3"/>
</dbReference>
<name>U4U6E9_DENPD</name>
<evidence type="ECO:0000256" key="1">
    <source>
        <dbReference type="ARBA" id="ARBA00022723"/>
    </source>
</evidence>
<evidence type="ECO:0000313" key="8">
    <source>
        <dbReference type="Proteomes" id="UP000030742"/>
    </source>
</evidence>
<accession>U4U6E9</accession>
<dbReference type="EMBL" id="KB632169">
    <property type="protein sequence ID" value="ERL89454.1"/>
    <property type="molecule type" value="Genomic_DNA"/>
</dbReference>
<keyword evidence="4" id="KW-0862">Zinc</keyword>
<evidence type="ECO:0000313" key="7">
    <source>
        <dbReference type="EMBL" id="ERL89454.1"/>
    </source>
</evidence>
<evidence type="ECO:0000256" key="5">
    <source>
        <dbReference type="PROSITE-ProRule" id="PRU00042"/>
    </source>
</evidence>
<dbReference type="Pfam" id="PF00096">
    <property type="entry name" value="zf-C2H2"/>
    <property type="match status" value="1"/>
</dbReference>
<proteinExistence type="predicted"/>
<protein>
    <recommendedName>
        <fullName evidence="6">C2H2-type domain-containing protein</fullName>
    </recommendedName>
</protein>
<dbReference type="SMART" id="SM00355">
    <property type="entry name" value="ZnF_C2H2"/>
    <property type="match status" value="4"/>
</dbReference>
<dbReference type="Proteomes" id="UP000030742">
    <property type="component" value="Unassembled WGS sequence"/>
</dbReference>